<gene>
    <name evidence="2" type="ORF">PHYSODRAFT_530786</name>
</gene>
<evidence type="ECO:0000313" key="3">
    <source>
        <dbReference type="Proteomes" id="UP000002640"/>
    </source>
</evidence>
<dbReference type="KEGG" id="psoj:PHYSODRAFT_530786"/>
<feature type="compositionally biased region" description="Polar residues" evidence="1">
    <location>
        <begin position="65"/>
        <end position="94"/>
    </location>
</feature>
<keyword evidence="3" id="KW-1185">Reference proteome</keyword>
<dbReference type="Proteomes" id="UP000002640">
    <property type="component" value="Unassembled WGS sequence"/>
</dbReference>
<dbReference type="AlphaFoldDB" id="G5ABM9"/>
<accession>G5ABM9</accession>
<dbReference type="RefSeq" id="XP_009537518.1">
    <property type="nucleotide sequence ID" value="XM_009539223.1"/>
</dbReference>
<evidence type="ECO:0000256" key="1">
    <source>
        <dbReference type="SAM" id="MobiDB-lite"/>
    </source>
</evidence>
<dbReference type="InParanoid" id="G5ABM9"/>
<dbReference type="GeneID" id="20661528"/>
<protein>
    <submittedName>
        <fullName evidence="2">Uncharacterized protein</fullName>
    </submittedName>
</protein>
<name>G5ABM9_PHYSP</name>
<proteinExistence type="predicted"/>
<evidence type="ECO:0000313" key="2">
    <source>
        <dbReference type="EMBL" id="EGZ06754.1"/>
    </source>
</evidence>
<sequence length="158" mass="16841">MPVVKCSADVGGQRITKCESSGCLEEAEANGFCGEHGGACLAKCEASGCLEEALRNGFCGEHGGTDQSPNTGEVAQSQGNNNLEETDTSSQSKDTLQHGKCVDHDKVVGGRELRHRHKCAYSKCTERVRMDGSMCLKHADCKLCVQPGCFTTARLGRT</sequence>
<reference evidence="2 3" key="1">
    <citation type="journal article" date="2006" name="Science">
        <title>Phytophthora genome sequences uncover evolutionary origins and mechanisms of pathogenesis.</title>
        <authorList>
            <person name="Tyler B.M."/>
            <person name="Tripathy S."/>
            <person name="Zhang X."/>
            <person name="Dehal P."/>
            <person name="Jiang R.H."/>
            <person name="Aerts A."/>
            <person name="Arredondo F.D."/>
            <person name="Baxter L."/>
            <person name="Bensasson D."/>
            <person name="Beynon J.L."/>
            <person name="Chapman J."/>
            <person name="Damasceno C.M."/>
            <person name="Dorrance A.E."/>
            <person name="Dou D."/>
            <person name="Dickerman A.W."/>
            <person name="Dubchak I.L."/>
            <person name="Garbelotto M."/>
            <person name="Gijzen M."/>
            <person name="Gordon S.G."/>
            <person name="Govers F."/>
            <person name="Grunwald N.J."/>
            <person name="Huang W."/>
            <person name="Ivors K.L."/>
            <person name="Jones R.W."/>
            <person name="Kamoun S."/>
            <person name="Krampis K."/>
            <person name="Lamour K.H."/>
            <person name="Lee M.K."/>
            <person name="McDonald W.H."/>
            <person name="Medina M."/>
            <person name="Meijer H.J."/>
            <person name="Nordberg E.K."/>
            <person name="Maclean D.J."/>
            <person name="Ospina-Giraldo M.D."/>
            <person name="Morris P.F."/>
            <person name="Phuntumart V."/>
            <person name="Putnam N.H."/>
            <person name="Rash S."/>
            <person name="Rose J.K."/>
            <person name="Sakihama Y."/>
            <person name="Salamov A.A."/>
            <person name="Savidor A."/>
            <person name="Scheuring C.F."/>
            <person name="Smith B.M."/>
            <person name="Sobral B.W."/>
            <person name="Terry A."/>
            <person name="Torto-Alalibo T.A."/>
            <person name="Win J."/>
            <person name="Xu Z."/>
            <person name="Zhang H."/>
            <person name="Grigoriev I.V."/>
            <person name="Rokhsar D.S."/>
            <person name="Boore J.L."/>
        </authorList>
    </citation>
    <scope>NUCLEOTIDE SEQUENCE [LARGE SCALE GENOMIC DNA]</scope>
    <source>
        <strain evidence="2 3">P6497</strain>
    </source>
</reference>
<organism evidence="2 3">
    <name type="scientific">Phytophthora sojae (strain P6497)</name>
    <name type="common">Soybean stem and root rot agent</name>
    <name type="synonym">Phytophthora megasperma f. sp. glycines</name>
    <dbReference type="NCBI Taxonomy" id="1094619"/>
    <lineage>
        <taxon>Eukaryota</taxon>
        <taxon>Sar</taxon>
        <taxon>Stramenopiles</taxon>
        <taxon>Oomycota</taxon>
        <taxon>Peronosporomycetes</taxon>
        <taxon>Peronosporales</taxon>
        <taxon>Peronosporaceae</taxon>
        <taxon>Phytophthora</taxon>
    </lineage>
</organism>
<feature type="region of interest" description="Disordered" evidence="1">
    <location>
        <begin position="65"/>
        <end position="98"/>
    </location>
</feature>
<dbReference type="EMBL" id="JH159163">
    <property type="protein sequence ID" value="EGZ06754.1"/>
    <property type="molecule type" value="Genomic_DNA"/>
</dbReference>